<sequence length="351" mass="40540">MEAEKAEASWTYENLFQNCKYTVGLSAVVAFGYCCLPVIVNQLHGFFIWFDWFTLVLRNLFFLSVVVSIIIFLIYVIFSKIQTTEKTEPDLYDQYVAAVPPPSTVTPFDSYNMSKFEDVGYYNNSTYRENVPAFQAVKAVEESSYSYDQEVVEMSSKSYRRTSRSEKKMTERMVEYRKTETERVTKTGSWRSQSMDGLSSGEEFRRTIQTFVSEQKKMHIIRASGVDDQLENGYIHRASGVDDRVHYWEHGAVPQWQNDDVPQLQNGGVPHWWQNGSVSQLQNSDVPQWQNVGVLQLQNGDVPQWQTGGVSQLQNGVHEPQNGIVQWKGSRDDGSGRHRHRHGHRSRKHRQ</sequence>
<feature type="compositionally biased region" description="Basic residues" evidence="1">
    <location>
        <begin position="337"/>
        <end position="351"/>
    </location>
</feature>
<dbReference type="ExpressionAtlas" id="A0A5S9V910">
    <property type="expression patterns" value="differential"/>
</dbReference>
<reference evidence="3 4" key="1">
    <citation type="submission" date="2019-12" db="EMBL/GenBank/DDBJ databases">
        <authorList>
            <person name="Jiao W.-B."/>
            <person name="Schneeberger K."/>
        </authorList>
    </citation>
    <scope>NUCLEOTIDE SEQUENCE [LARGE SCALE GENOMIC DNA]</scope>
    <source>
        <strain evidence="4">cv. C24</strain>
    </source>
</reference>
<protein>
    <submittedName>
        <fullName evidence="3">Uncharacterized protein</fullName>
    </submittedName>
</protein>
<name>A0A5S9V910_ARATH</name>
<dbReference type="EMBL" id="CACSHJ010000087">
    <property type="protein sequence ID" value="CAA0222484.1"/>
    <property type="molecule type" value="Genomic_DNA"/>
</dbReference>
<evidence type="ECO:0000256" key="1">
    <source>
        <dbReference type="SAM" id="MobiDB-lite"/>
    </source>
</evidence>
<evidence type="ECO:0000313" key="4">
    <source>
        <dbReference type="Proteomes" id="UP000434276"/>
    </source>
</evidence>
<dbReference type="AlphaFoldDB" id="A0A5S9V910"/>
<accession>A0A5S9V910</accession>
<feature type="region of interest" description="Disordered" evidence="1">
    <location>
        <begin position="306"/>
        <end position="351"/>
    </location>
</feature>
<feature type="transmembrane region" description="Helical" evidence="2">
    <location>
        <begin position="21"/>
        <end position="40"/>
    </location>
</feature>
<dbReference type="PANTHER" id="PTHR33640">
    <property type="entry name" value="TRANSMEMBRANE PROTEIN"/>
    <property type="match status" value="1"/>
</dbReference>
<evidence type="ECO:0000313" key="3">
    <source>
        <dbReference type="EMBL" id="CAA0222484.1"/>
    </source>
</evidence>
<feature type="transmembrane region" description="Helical" evidence="2">
    <location>
        <begin position="60"/>
        <end position="78"/>
    </location>
</feature>
<dbReference type="Proteomes" id="UP000434276">
    <property type="component" value="Unassembled WGS sequence"/>
</dbReference>
<keyword evidence="2" id="KW-0472">Membrane</keyword>
<keyword evidence="2" id="KW-0812">Transmembrane</keyword>
<dbReference type="PANTHER" id="PTHR33640:SF20">
    <property type="entry name" value="TRANSMEMBRANE PROTEIN"/>
    <property type="match status" value="1"/>
</dbReference>
<organism evidence="3 4">
    <name type="scientific">Arabidopsis thaliana</name>
    <name type="common">Mouse-ear cress</name>
    <dbReference type="NCBI Taxonomy" id="3702"/>
    <lineage>
        <taxon>Eukaryota</taxon>
        <taxon>Viridiplantae</taxon>
        <taxon>Streptophyta</taxon>
        <taxon>Embryophyta</taxon>
        <taxon>Tracheophyta</taxon>
        <taxon>Spermatophyta</taxon>
        <taxon>Magnoliopsida</taxon>
        <taxon>eudicotyledons</taxon>
        <taxon>Gunneridae</taxon>
        <taxon>Pentapetalae</taxon>
        <taxon>rosids</taxon>
        <taxon>malvids</taxon>
        <taxon>Brassicales</taxon>
        <taxon>Brassicaceae</taxon>
        <taxon>Camelineae</taxon>
        <taxon>Arabidopsis</taxon>
    </lineage>
</organism>
<dbReference type="OrthoDB" id="1082160at2759"/>
<proteinExistence type="predicted"/>
<feature type="compositionally biased region" description="Polar residues" evidence="1">
    <location>
        <begin position="306"/>
        <end position="315"/>
    </location>
</feature>
<gene>
    <name evidence="3" type="ORF">C24_LOCUS2011</name>
</gene>
<evidence type="ECO:0000256" key="2">
    <source>
        <dbReference type="SAM" id="Phobius"/>
    </source>
</evidence>
<keyword evidence="2" id="KW-1133">Transmembrane helix</keyword>